<keyword evidence="4 5" id="KW-0408">Iron</keyword>
<dbReference type="RefSeq" id="WP_167931346.1">
    <property type="nucleotide sequence ID" value="NZ_JAAVJB010000002.1"/>
</dbReference>
<dbReference type="EMBL" id="JAAVJB010000002">
    <property type="protein sequence ID" value="NJP64823.1"/>
    <property type="molecule type" value="Genomic_DNA"/>
</dbReference>
<evidence type="ECO:0000256" key="5">
    <source>
        <dbReference type="RuleBase" id="RU364048"/>
    </source>
</evidence>
<sequence>MSSVPAGPFDPVTEEITAFDLSVTGRIPAELRGRYLRIGPNALGVEDPAAAHWMHGPGMVHGVRLQDGRAEWYRNRWVRSDHVRRALGEPEKGVRPPYGGDFACNTHVIRHAGRIFALTEGEACPQELTGELDTVGPHSLGGSPPNFTAAAHTKRDPHTGELHSVSYLTGSDTARHLVMDVDGTVTHWRDVPMDGSPMIHDFALTERHVVIYDSPVVFSAEAHAGGARVPFVWDHDRPSRVAVLPRDGGPVRWFEVAPCFVSHTLNAYDDGDRVIVDLVTFPEGFDVDAMRVPGYGGLDRWTIDLTAGHLTEERLDDRPQEFPRVNEEVTSVRHRFGYTVATAALYRRYVPTGERAPDAARENALIKHDLERGTTEVHHLGTHETVGEAAFAPAASGAGEERGYLLAYAHNPERDAADLLVVSAEDFLGEPVARVHLPVRVPLGLHGSWLPD</sequence>
<keyword evidence="7" id="KW-1185">Reference proteome</keyword>
<protein>
    <recommendedName>
        <fullName evidence="5">Dioxygenase</fullName>
        <ecNumber evidence="5">1.13.11.-</ecNumber>
    </recommendedName>
</protein>
<name>A0ABX1AC99_9ACTN</name>
<dbReference type="Pfam" id="PF03055">
    <property type="entry name" value="RPE65"/>
    <property type="match status" value="1"/>
</dbReference>
<comment type="caution">
    <text evidence="6">The sequence shown here is derived from an EMBL/GenBank/DDBJ whole genome shotgun (WGS) entry which is preliminary data.</text>
</comment>
<dbReference type="PANTHER" id="PTHR10543:SF89">
    <property type="entry name" value="CAROTENOID 9,10(9',10')-CLEAVAGE DIOXYGENASE 1"/>
    <property type="match status" value="1"/>
</dbReference>
<keyword evidence="5" id="KW-0223">Dioxygenase</keyword>
<dbReference type="InterPro" id="IPR004294">
    <property type="entry name" value="Carotenoid_Oase"/>
</dbReference>
<dbReference type="Proteomes" id="UP000746503">
    <property type="component" value="Unassembled WGS sequence"/>
</dbReference>
<accession>A0ABX1AC99</accession>
<reference evidence="6 7" key="1">
    <citation type="submission" date="2020-03" db="EMBL/GenBank/DDBJ databases">
        <title>Draft genome of Streptomyces sp. ventii, isolated from the Axial Seamount in the Pacific Ocean, and resequencing of the two type strains Streptomyces lonarensis strain NCL 716 and Streptomyces bohaiensis strain 11A07.</title>
        <authorList>
            <person name="Loughran R.M."/>
            <person name="Pfannmuller K.M."/>
            <person name="Wasson B.J."/>
            <person name="Deadmond M.C."/>
            <person name="Paddock B.E."/>
            <person name="Koyack M.J."/>
            <person name="Gallegos D.A."/>
            <person name="Mitchell E.A."/>
            <person name="Ushijima B."/>
            <person name="Saw J.H."/>
            <person name="Mcphail K.L."/>
            <person name="Videau P."/>
        </authorList>
    </citation>
    <scope>NUCLEOTIDE SEQUENCE [LARGE SCALE GENOMIC DNA]</scope>
    <source>
        <strain evidence="7">5675061</strain>
    </source>
</reference>
<keyword evidence="2 5" id="KW-0479">Metal-binding</keyword>
<dbReference type="EC" id="1.13.11.-" evidence="5"/>
<comment type="cofactor">
    <cofactor evidence="5">
        <name>Fe(2+)</name>
        <dbReference type="ChEBI" id="CHEBI:29033"/>
    </cofactor>
    <text evidence="5">Binds 1 Fe(2+) ion per subunit.</text>
</comment>
<proteinExistence type="inferred from homology"/>
<evidence type="ECO:0000256" key="4">
    <source>
        <dbReference type="ARBA" id="ARBA00023004"/>
    </source>
</evidence>
<evidence type="ECO:0000313" key="6">
    <source>
        <dbReference type="EMBL" id="NJP64823.1"/>
    </source>
</evidence>
<organism evidence="6 7">
    <name type="scientific">Streptomyces spiramenti</name>
    <dbReference type="NCBI Taxonomy" id="2720606"/>
    <lineage>
        <taxon>Bacteria</taxon>
        <taxon>Bacillati</taxon>
        <taxon>Actinomycetota</taxon>
        <taxon>Actinomycetes</taxon>
        <taxon>Kitasatosporales</taxon>
        <taxon>Streptomycetaceae</taxon>
        <taxon>Streptomyces</taxon>
    </lineage>
</organism>
<evidence type="ECO:0000313" key="7">
    <source>
        <dbReference type="Proteomes" id="UP000746503"/>
    </source>
</evidence>
<comment type="similarity">
    <text evidence="1 5">Belongs to the carotenoid oxygenase family.</text>
</comment>
<dbReference type="PANTHER" id="PTHR10543">
    <property type="entry name" value="BETA-CAROTENE DIOXYGENASE"/>
    <property type="match status" value="1"/>
</dbReference>
<gene>
    <name evidence="6" type="ORF">HCJ92_00620</name>
</gene>
<evidence type="ECO:0000256" key="3">
    <source>
        <dbReference type="ARBA" id="ARBA00023002"/>
    </source>
</evidence>
<evidence type="ECO:0000256" key="2">
    <source>
        <dbReference type="ARBA" id="ARBA00022723"/>
    </source>
</evidence>
<keyword evidence="3 5" id="KW-0560">Oxidoreductase</keyword>
<evidence type="ECO:0000256" key="1">
    <source>
        <dbReference type="ARBA" id="ARBA00006787"/>
    </source>
</evidence>